<feature type="compositionally biased region" description="Polar residues" evidence="9">
    <location>
        <begin position="78"/>
        <end position="92"/>
    </location>
</feature>
<sequence>MTNTTSTFCSEHEGFIQLESCEDTTTVLSDIVVILVVDPQSRARKGSIPEEIPQGSQAPVASQEQPIPTALSKKKAKSAQNETSEQPESRSAASREEITYQGPRNASLLGRSAASSAGTMGDTPSAPQTHGRIRRHRDHGNLQGSHLNVGRNSESPAIFIYKAKGKRVKKRVKNVYKAQSTFINSIIIESTATDLTLSRCIPGLIYMEYSPTSSSDPMVLALAPETSSARSRAVAYSDEELILAASRPKKRAGRKKFKETRHPVYRGVRRRNSNKWVCELREPSNQKRIWLGSYPTPEMAARAHDVAALALRGQMACLNFADSVWRLPVPTSKDAKDLRKAAAEAAEAFRPRVGEEVCQEQPKEEMSTDNEGEKAAFPELYDGILYEELSIARLAEGVLLSPPPCLGWRFSWDEVESDAEVELWSY</sequence>
<name>A0AAE1YSB8_9LAMI</name>
<dbReference type="CDD" id="cd00018">
    <property type="entry name" value="AP2"/>
    <property type="match status" value="1"/>
</dbReference>
<keyword evidence="12" id="KW-1185">Reference proteome</keyword>
<dbReference type="PANTHER" id="PTHR31839">
    <property type="entry name" value="DEHYDRATION-RESPONSIVE ELEMENT-BINDING PROTEIN 1D"/>
    <property type="match status" value="1"/>
</dbReference>
<dbReference type="InterPro" id="IPR016177">
    <property type="entry name" value="DNA-bd_dom_sf"/>
</dbReference>
<evidence type="ECO:0000313" key="11">
    <source>
        <dbReference type="EMBL" id="KAK4435262.1"/>
    </source>
</evidence>
<feature type="compositionally biased region" description="Polar residues" evidence="9">
    <location>
        <begin position="54"/>
        <end position="66"/>
    </location>
</feature>
<evidence type="ECO:0000256" key="3">
    <source>
        <dbReference type="ARBA" id="ARBA00023015"/>
    </source>
</evidence>
<dbReference type="GO" id="GO:0005634">
    <property type="term" value="C:nucleus"/>
    <property type="evidence" value="ECO:0007669"/>
    <property type="project" value="UniProtKB-SubCell"/>
</dbReference>
<evidence type="ECO:0000256" key="7">
    <source>
        <dbReference type="ARBA" id="ARBA00023242"/>
    </source>
</evidence>
<feature type="domain" description="AP2/ERF" evidence="10">
    <location>
        <begin position="264"/>
        <end position="321"/>
    </location>
</feature>
<keyword evidence="2" id="KW-0611">Plant defense</keyword>
<evidence type="ECO:0000256" key="9">
    <source>
        <dbReference type="SAM" id="MobiDB-lite"/>
    </source>
</evidence>
<organism evidence="11 12">
    <name type="scientific">Sesamum alatum</name>
    <dbReference type="NCBI Taxonomy" id="300844"/>
    <lineage>
        <taxon>Eukaryota</taxon>
        <taxon>Viridiplantae</taxon>
        <taxon>Streptophyta</taxon>
        <taxon>Embryophyta</taxon>
        <taxon>Tracheophyta</taxon>
        <taxon>Spermatophyta</taxon>
        <taxon>Magnoliopsida</taxon>
        <taxon>eudicotyledons</taxon>
        <taxon>Gunneridae</taxon>
        <taxon>Pentapetalae</taxon>
        <taxon>asterids</taxon>
        <taxon>lamiids</taxon>
        <taxon>Lamiales</taxon>
        <taxon>Pedaliaceae</taxon>
        <taxon>Sesamum</taxon>
    </lineage>
</organism>
<gene>
    <name evidence="11" type="ORF">Salat_0689500</name>
</gene>
<comment type="caution">
    <text evidence="11">The sequence shown here is derived from an EMBL/GenBank/DDBJ whole genome shotgun (WGS) entry which is preliminary data.</text>
</comment>
<keyword evidence="7" id="KW-0539">Nucleus</keyword>
<evidence type="ECO:0000259" key="10">
    <source>
        <dbReference type="PROSITE" id="PS51032"/>
    </source>
</evidence>
<feature type="compositionally biased region" description="Low complexity" evidence="9">
    <location>
        <begin position="106"/>
        <end position="118"/>
    </location>
</feature>
<dbReference type="GO" id="GO:0003700">
    <property type="term" value="F:DNA-binding transcription factor activity"/>
    <property type="evidence" value="ECO:0007669"/>
    <property type="project" value="InterPro"/>
</dbReference>
<keyword evidence="6" id="KW-0804">Transcription</keyword>
<dbReference type="PANTHER" id="PTHR31839:SF47">
    <property type="entry name" value="DEHYDRATION-RESPONSIVE ELEMENT-BINDING PROTEIN 1F-LIKE"/>
    <property type="match status" value="1"/>
</dbReference>
<dbReference type="PRINTS" id="PR00367">
    <property type="entry name" value="ETHRSPELEMNT"/>
</dbReference>
<dbReference type="SMART" id="SM00380">
    <property type="entry name" value="AP2"/>
    <property type="match status" value="1"/>
</dbReference>
<evidence type="ECO:0000256" key="2">
    <source>
        <dbReference type="ARBA" id="ARBA00022821"/>
    </source>
</evidence>
<evidence type="ECO:0000313" key="12">
    <source>
        <dbReference type="Proteomes" id="UP001293254"/>
    </source>
</evidence>
<evidence type="ECO:0000256" key="6">
    <source>
        <dbReference type="ARBA" id="ARBA00023163"/>
    </source>
</evidence>
<evidence type="ECO:0000256" key="4">
    <source>
        <dbReference type="ARBA" id="ARBA00023125"/>
    </source>
</evidence>
<reference evidence="11" key="2">
    <citation type="journal article" date="2024" name="Plant">
        <title>Genomic evolution and insights into agronomic trait innovations of Sesamum species.</title>
        <authorList>
            <person name="Miao H."/>
            <person name="Wang L."/>
            <person name="Qu L."/>
            <person name="Liu H."/>
            <person name="Sun Y."/>
            <person name="Le M."/>
            <person name="Wang Q."/>
            <person name="Wei S."/>
            <person name="Zheng Y."/>
            <person name="Lin W."/>
            <person name="Duan Y."/>
            <person name="Cao H."/>
            <person name="Xiong S."/>
            <person name="Wang X."/>
            <person name="Wei L."/>
            <person name="Li C."/>
            <person name="Ma Q."/>
            <person name="Ju M."/>
            <person name="Zhao R."/>
            <person name="Li G."/>
            <person name="Mu C."/>
            <person name="Tian Q."/>
            <person name="Mei H."/>
            <person name="Zhang T."/>
            <person name="Gao T."/>
            <person name="Zhang H."/>
        </authorList>
    </citation>
    <scope>NUCLEOTIDE SEQUENCE</scope>
    <source>
        <strain evidence="11">3651</strain>
    </source>
</reference>
<dbReference type="FunFam" id="3.30.730.10:FF:000001">
    <property type="entry name" value="Ethylene-responsive transcription factor 2"/>
    <property type="match status" value="1"/>
</dbReference>
<dbReference type="InterPro" id="IPR045277">
    <property type="entry name" value="DRE1A-I"/>
</dbReference>
<comment type="subcellular location">
    <subcellularLocation>
        <location evidence="1">Nucleus</location>
    </subcellularLocation>
</comment>
<dbReference type="GO" id="GO:0003677">
    <property type="term" value="F:DNA binding"/>
    <property type="evidence" value="ECO:0007669"/>
    <property type="project" value="UniProtKB-KW"/>
</dbReference>
<reference evidence="11" key="1">
    <citation type="submission" date="2020-06" db="EMBL/GenBank/DDBJ databases">
        <authorList>
            <person name="Li T."/>
            <person name="Hu X."/>
            <person name="Zhang T."/>
            <person name="Song X."/>
            <person name="Zhang H."/>
            <person name="Dai N."/>
            <person name="Sheng W."/>
            <person name="Hou X."/>
            <person name="Wei L."/>
        </authorList>
    </citation>
    <scope>NUCLEOTIDE SEQUENCE</scope>
    <source>
        <strain evidence="11">3651</strain>
        <tissue evidence="11">Leaf</tissue>
    </source>
</reference>
<evidence type="ECO:0000256" key="8">
    <source>
        <dbReference type="ARBA" id="ARBA00024343"/>
    </source>
</evidence>
<proteinExistence type="inferred from homology"/>
<dbReference type="Gene3D" id="3.30.730.10">
    <property type="entry name" value="AP2/ERF domain"/>
    <property type="match status" value="1"/>
</dbReference>
<keyword evidence="4" id="KW-0238">DNA-binding</keyword>
<feature type="region of interest" description="Disordered" evidence="9">
    <location>
        <begin position="353"/>
        <end position="373"/>
    </location>
</feature>
<dbReference type="Proteomes" id="UP001293254">
    <property type="component" value="Unassembled WGS sequence"/>
</dbReference>
<protein>
    <submittedName>
        <fullName evidence="11">Dehydration-responsive element-binding protein 1A</fullName>
    </submittedName>
</protein>
<dbReference type="GO" id="GO:0006952">
    <property type="term" value="P:defense response"/>
    <property type="evidence" value="ECO:0007669"/>
    <property type="project" value="UniProtKB-KW"/>
</dbReference>
<dbReference type="InterPro" id="IPR036955">
    <property type="entry name" value="AP2/ERF_dom_sf"/>
</dbReference>
<evidence type="ECO:0000256" key="1">
    <source>
        <dbReference type="ARBA" id="ARBA00004123"/>
    </source>
</evidence>
<evidence type="ECO:0000256" key="5">
    <source>
        <dbReference type="ARBA" id="ARBA00023159"/>
    </source>
</evidence>
<accession>A0AAE1YSB8</accession>
<dbReference type="PROSITE" id="PS51032">
    <property type="entry name" value="AP2_ERF"/>
    <property type="match status" value="1"/>
</dbReference>
<feature type="region of interest" description="Disordered" evidence="9">
    <location>
        <begin position="42"/>
        <end position="150"/>
    </location>
</feature>
<keyword evidence="3" id="KW-0805">Transcription regulation</keyword>
<dbReference type="Pfam" id="PF00847">
    <property type="entry name" value="AP2"/>
    <property type="match status" value="1"/>
</dbReference>
<dbReference type="AlphaFoldDB" id="A0AAE1YSB8"/>
<dbReference type="SUPFAM" id="SSF54171">
    <property type="entry name" value="DNA-binding domain"/>
    <property type="match status" value="1"/>
</dbReference>
<dbReference type="InterPro" id="IPR001471">
    <property type="entry name" value="AP2/ERF_dom"/>
</dbReference>
<keyword evidence="5" id="KW-0010">Activator</keyword>
<dbReference type="EMBL" id="JACGWO010000002">
    <property type="protein sequence ID" value="KAK4435262.1"/>
    <property type="molecule type" value="Genomic_DNA"/>
</dbReference>
<comment type="similarity">
    <text evidence="8">Belongs to the AP2/ERF transcription factor family. ERF subfamily.</text>
</comment>